<feature type="compositionally biased region" description="Basic residues" evidence="5">
    <location>
        <begin position="235"/>
        <end position="246"/>
    </location>
</feature>
<dbReference type="InterPro" id="IPR002778">
    <property type="entry name" value="Signal_recog_particle_SRP19"/>
</dbReference>
<name>A0A0A1NU11_RHIZD</name>
<evidence type="ECO:0000313" key="7">
    <source>
        <dbReference type="Proteomes" id="UP000242381"/>
    </source>
</evidence>
<dbReference type="InterPro" id="IPR036521">
    <property type="entry name" value="SRP19-like_sf"/>
</dbReference>
<dbReference type="OMA" id="NPHAYHM"/>
<dbReference type="VEuPathDB" id="FungiDB:BCV72DRAFT_118248"/>
<keyword evidence="4" id="KW-0687">Ribonucleoprotein</keyword>
<organism evidence="6 7">
    <name type="scientific">Rhizopus microsporus</name>
    <dbReference type="NCBI Taxonomy" id="58291"/>
    <lineage>
        <taxon>Eukaryota</taxon>
        <taxon>Fungi</taxon>
        <taxon>Fungi incertae sedis</taxon>
        <taxon>Mucoromycota</taxon>
        <taxon>Mucoromycotina</taxon>
        <taxon>Mucoromycetes</taxon>
        <taxon>Mucorales</taxon>
        <taxon>Mucorineae</taxon>
        <taxon>Rhizopodaceae</taxon>
        <taxon>Rhizopus</taxon>
    </lineage>
</organism>
<protein>
    <submittedName>
        <fullName evidence="6">Signal recognition particle, SRP19 subunit</fullName>
    </submittedName>
</protein>
<evidence type="ECO:0000256" key="1">
    <source>
        <dbReference type="ARBA" id="ARBA00004496"/>
    </source>
</evidence>
<dbReference type="Proteomes" id="UP000242381">
    <property type="component" value="Unassembled WGS sequence"/>
</dbReference>
<evidence type="ECO:0000256" key="5">
    <source>
        <dbReference type="SAM" id="MobiDB-lite"/>
    </source>
</evidence>
<dbReference type="PANTHER" id="PTHR17453">
    <property type="entry name" value="SIGNAL RECOGNITION PARTICLE 19 KD PROTEIN"/>
    <property type="match status" value="1"/>
</dbReference>
<dbReference type="GO" id="GO:0005786">
    <property type="term" value="C:signal recognition particle, endoplasmic reticulum targeting"/>
    <property type="evidence" value="ECO:0007669"/>
    <property type="project" value="UniProtKB-KW"/>
</dbReference>
<feature type="region of interest" description="Disordered" evidence="5">
    <location>
        <begin position="210"/>
        <end position="246"/>
    </location>
</feature>
<dbReference type="PANTHER" id="PTHR17453:SF0">
    <property type="entry name" value="SIGNAL RECOGNITION PARTICLE 19 KDA PROTEIN"/>
    <property type="match status" value="1"/>
</dbReference>
<accession>A0A0A1NU11</accession>
<dbReference type="SUPFAM" id="SSF69695">
    <property type="entry name" value="SRP19"/>
    <property type="match status" value="1"/>
</dbReference>
<dbReference type="EMBL" id="KV921642">
    <property type="protein sequence ID" value="ORE12563.1"/>
    <property type="molecule type" value="Genomic_DNA"/>
</dbReference>
<proteinExistence type="predicted"/>
<dbReference type="Pfam" id="PF01922">
    <property type="entry name" value="SRP19"/>
    <property type="match status" value="1"/>
</dbReference>
<comment type="subcellular location">
    <subcellularLocation>
        <location evidence="1">Cytoplasm</location>
    </subcellularLocation>
</comment>
<evidence type="ECO:0000256" key="2">
    <source>
        <dbReference type="ARBA" id="ARBA00022490"/>
    </source>
</evidence>
<dbReference type="AlphaFoldDB" id="A0A0A1NU11"/>
<sequence>MSMLNKLKQTQKNPVFLDENEDMDVDNMDFPLPTESSSSAPAGMPNFAELQKMMQNMSTGAAPTPAPESDHIAVATGPQGVRRLNPEEYKDWVCVYPCYIDADKSVQEGRKIAKEKAVSNPHAYHMALAVQRFGLTVVYENKRHPRDWANVGRVRVQLKTNDRFYCNSNITSRKQLFLAIAEVLPAVQKESSLPKTITSPLTTLEDVDEQRKAQGLPTLSEMQANNPLVPQLPAKPKKQKIKYVRA</sequence>
<dbReference type="GO" id="GO:0006617">
    <property type="term" value="P:SRP-dependent cotranslational protein targeting to membrane, signal sequence recognition"/>
    <property type="evidence" value="ECO:0007669"/>
    <property type="project" value="TreeGrafter"/>
</dbReference>
<dbReference type="Gene3D" id="3.30.56.30">
    <property type="entry name" value="Signal recognition particle, SRP19-like subunit"/>
    <property type="match status" value="1"/>
</dbReference>
<evidence type="ECO:0000256" key="3">
    <source>
        <dbReference type="ARBA" id="ARBA00023135"/>
    </source>
</evidence>
<keyword evidence="3" id="KW-0733">Signal recognition particle</keyword>
<evidence type="ECO:0000256" key="4">
    <source>
        <dbReference type="ARBA" id="ARBA00023274"/>
    </source>
</evidence>
<evidence type="ECO:0000313" key="6">
    <source>
        <dbReference type="EMBL" id="ORE12563.1"/>
    </source>
</evidence>
<keyword evidence="2" id="KW-0963">Cytoplasm</keyword>
<dbReference type="GO" id="GO:0008312">
    <property type="term" value="F:7S RNA binding"/>
    <property type="evidence" value="ECO:0007669"/>
    <property type="project" value="InterPro"/>
</dbReference>
<gene>
    <name evidence="6" type="ORF">BCV71DRAFT_86166</name>
</gene>
<reference evidence="6 7" key="1">
    <citation type="journal article" date="2016" name="Proc. Natl. Acad. Sci. U.S.A.">
        <title>Lipid metabolic changes in an early divergent fungus govern the establishment of a mutualistic symbiosis with endobacteria.</title>
        <authorList>
            <person name="Lastovetsky O.A."/>
            <person name="Gaspar M.L."/>
            <person name="Mondo S.J."/>
            <person name="LaButti K.M."/>
            <person name="Sandor L."/>
            <person name="Grigoriev I.V."/>
            <person name="Henry S.A."/>
            <person name="Pawlowska T.E."/>
        </authorList>
    </citation>
    <scope>NUCLEOTIDE SEQUENCE [LARGE SCALE GENOMIC DNA]</scope>
    <source>
        <strain evidence="6 7">ATCC 11559</strain>
    </source>
</reference>